<name>A0A5C7J968_9BACT</name>
<dbReference type="EMBL" id="SSDS01000044">
    <property type="protein sequence ID" value="TXG77502.1"/>
    <property type="molecule type" value="Genomic_DNA"/>
</dbReference>
<sequence length="79" mass="9186">MTATNLTTLMRHRQTVCNANRITNAPAMNTIMEDELEYLYDYGRQIYDGDIRPTSSTSDVEIIYKPKYNIIYENPQAAY</sequence>
<dbReference type="AlphaFoldDB" id="A0A5C7J968"/>
<accession>A0A5C7J968</accession>
<reference evidence="1 2" key="1">
    <citation type="submission" date="2018-09" db="EMBL/GenBank/DDBJ databases">
        <title>Metagenome Assembled Genomes from an Advanced Water Purification Facility.</title>
        <authorList>
            <person name="Stamps B.W."/>
            <person name="Spear J.R."/>
        </authorList>
    </citation>
    <scope>NUCLEOTIDE SEQUENCE [LARGE SCALE GENOMIC DNA]</scope>
    <source>
        <strain evidence="1">Bin_63_2</strain>
    </source>
</reference>
<comment type="caution">
    <text evidence="1">The sequence shown here is derived from an EMBL/GenBank/DDBJ whole genome shotgun (WGS) entry which is preliminary data.</text>
</comment>
<dbReference type="Proteomes" id="UP000321026">
    <property type="component" value="Unassembled WGS sequence"/>
</dbReference>
<evidence type="ECO:0000313" key="2">
    <source>
        <dbReference type="Proteomes" id="UP000321026"/>
    </source>
</evidence>
<organism evidence="1 2">
    <name type="scientific">Candidatus Dojkabacteria bacterium</name>
    <dbReference type="NCBI Taxonomy" id="2099670"/>
    <lineage>
        <taxon>Bacteria</taxon>
        <taxon>Candidatus Dojkabacteria</taxon>
    </lineage>
</organism>
<proteinExistence type="predicted"/>
<evidence type="ECO:0000313" key="1">
    <source>
        <dbReference type="EMBL" id="TXG77502.1"/>
    </source>
</evidence>
<gene>
    <name evidence="1" type="ORF">E6Q11_02690</name>
</gene>
<protein>
    <submittedName>
        <fullName evidence="1">Uncharacterized protein</fullName>
    </submittedName>
</protein>